<dbReference type="Gene3D" id="1.10.10.10">
    <property type="entry name" value="Winged helix-like DNA-binding domain superfamily/Winged helix DNA-binding domain"/>
    <property type="match status" value="1"/>
</dbReference>
<dbReference type="AlphaFoldDB" id="A0A1Y6BNP1"/>
<dbReference type="InterPro" id="IPR000835">
    <property type="entry name" value="HTH_MarR-typ"/>
</dbReference>
<dbReference type="STRING" id="560819.SAMN05428998_10685"/>
<evidence type="ECO:0000313" key="6">
    <source>
        <dbReference type="Proteomes" id="UP000192917"/>
    </source>
</evidence>
<gene>
    <name evidence="5" type="ORF">SAMN05428998_10685</name>
</gene>
<evidence type="ECO:0000256" key="1">
    <source>
        <dbReference type="ARBA" id="ARBA00023015"/>
    </source>
</evidence>
<dbReference type="InterPro" id="IPR023187">
    <property type="entry name" value="Tscrpt_reg_MarR-type_CS"/>
</dbReference>
<dbReference type="PRINTS" id="PR00598">
    <property type="entry name" value="HTHMARR"/>
</dbReference>
<feature type="domain" description="HTH marR-type" evidence="4">
    <location>
        <begin position="17"/>
        <end position="148"/>
    </location>
</feature>
<protein>
    <submittedName>
        <fullName evidence="5">DNA-binding transcriptional regulator, MarR family</fullName>
    </submittedName>
</protein>
<dbReference type="InterPro" id="IPR036388">
    <property type="entry name" value="WH-like_DNA-bd_sf"/>
</dbReference>
<dbReference type="PANTHER" id="PTHR42756">
    <property type="entry name" value="TRANSCRIPTIONAL REGULATOR, MARR"/>
    <property type="match status" value="1"/>
</dbReference>
<dbReference type="SMART" id="SM00347">
    <property type="entry name" value="HTH_MARR"/>
    <property type="match status" value="1"/>
</dbReference>
<keyword evidence="2 5" id="KW-0238">DNA-binding</keyword>
<dbReference type="PROSITE" id="PS01117">
    <property type="entry name" value="HTH_MARR_1"/>
    <property type="match status" value="1"/>
</dbReference>
<reference evidence="5 6" key="1">
    <citation type="submission" date="2017-04" db="EMBL/GenBank/DDBJ databases">
        <authorList>
            <person name="Afonso C.L."/>
            <person name="Miller P.J."/>
            <person name="Scott M.A."/>
            <person name="Spackman E."/>
            <person name="Goraichik I."/>
            <person name="Dimitrov K.M."/>
            <person name="Suarez D.L."/>
            <person name="Swayne D.E."/>
        </authorList>
    </citation>
    <scope>NUCLEOTIDE SEQUENCE [LARGE SCALE GENOMIC DNA]</scope>
    <source>
        <strain evidence="5 6">USBA 355</strain>
    </source>
</reference>
<dbReference type="Pfam" id="PF01047">
    <property type="entry name" value="MarR"/>
    <property type="match status" value="1"/>
</dbReference>
<keyword evidence="6" id="KW-1185">Reference proteome</keyword>
<dbReference type="InterPro" id="IPR036390">
    <property type="entry name" value="WH_DNA-bd_sf"/>
</dbReference>
<proteinExistence type="predicted"/>
<accession>A0A1Y6BNP1</accession>
<dbReference type="GO" id="GO:0003700">
    <property type="term" value="F:DNA-binding transcription factor activity"/>
    <property type="evidence" value="ECO:0007669"/>
    <property type="project" value="InterPro"/>
</dbReference>
<evidence type="ECO:0000313" key="5">
    <source>
        <dbReference type="EMBL" id="SMF17173.1"/>
    </source>
</evidence>
<keyword evidence="3" id="KW-0804">Transcription</keyword>
<dbReference type="EMBL" id="FWZX01000006">
    <property type="protein sequence ID" value="SMF17173.1"/>
    <property type="molecule type" value="Genomic_DNA"/>
</dbReference>
<sequence length="148" mass="16926">MNVPPVQVAESRTLQLDDQVAHLLRRAHQRASSIYLGLLSEHQLTPTQFFAMARLHEMGQISQNRLGRLAAMDPATIQGVIQRLAERGYIQRLQDSTDRRRMVLRLTSHGRTLIEPLIAEAERVNGSVLEPLEDQERELFVSLLRRLV</sequence>
<dbReference type="Proteomes" id="UP000192917">
    <property type="component" value="Unassembled WGS sequence"/>
</dbReference>
<dbReference type="PANTHER" id="PTHR42756:SF1">
    <property type="entry name" value="TRANSCRIPTIONAL REPRESSOR OF EMRAB OPERON"/>
    <property type="match status" value="1"/>
</dbReference>
<evidence type="ECO:0000256" key="2">
    <source>
        <dbReference type="ARBA" id="ARBA00023125"/>
    </source>
</evidence>
<dbReference type="SUPFAM" id="SSF46785">
    <property type="entry name" value="Winged helix' DNA-binding domain"/>
    <property type="match status" value="1"/>
</dbReference>
<evidence type="ECO:0000256" key="3">
    <source>
        <dbReference type="ARBA" id="ARBA00023163"/>
    </source>
</evidence>
<keyword evidence="1" id="KW-0805">Transcription regulation</keyword>
<name>A0A1Y6BNP1_9PROT</name>
<dbReference type="GO" id="GO:0003677">
    <property type="term" value="F:DNA binding"/>
    <property type="evidence" value="ECO:0007669"/>
    <property type="project" value="UniProtKB-KW"/>
</dbReference>
<organism evidence="5 6">
    <name type="scientific">Tistlia consotensis USBA 355</name>
    <dbReference type="NCBI Taxonomy" id="560819"/>
    <lineage>
        <taxon>Bacteria</taxon>
        <taxon>Pseudomonadati</taxon>
        <taxon>Pseudomonadota</taxon>
        <taxon>Alphaproteobacteria</taxon>
        <taxon>Rhodospirillales</taxon>
        <taxon>Rhodovibrionaceae</taxon>
        <taxon>Tistlia</taxon>
    </lineage>
</organism>
<evidence type="ECO:0000259" key="4">
    <source>
        <dbReference type="PROSITE" id="PS50995"/>
    </source>
</evidence>
<dbReference type="PROSITE" id="PS50995">
    <property type="entry name" value="HTH_MARR_2"/>
    <property type="match status" value="1"/>
</dbReference>